<comment type="caution">
    <text evidence="2">The sequence shown here is derived from an EMBL/GenBank/DDBJ whole genome shotgun (WGS) entry which is preliminary data.</text>
</comment>
<organism evidence="2 3">
    <name type="scientific">Cichlidogyrus casuarinus</name>
    <dbReference type="NCBI Taxonomy" id="1844966"/>
    <lineage>
        <taxon>Eukaryota</taxon>
        <taxon>Metazoa</taxon>
        <taxon>Spiralia</taxon>
        <taxon>Lophotrochozoa</taxon>
        <taxon>Platyhelminthes</taxon>
        <taxon>Monogenea</taxon>
        <taxon>Monopisthocotylea</taxon>
        <taxon>Dactylogyridea</taxon>
        <taxon>Ancyrocephalidae</taxon>
        <taxon>Cichlidogyrus</taxon>
    </lineage>
</organism>
<name>A0ABD2PR15_9PLAT</name>
<evidence type="ECO:0000313" key="3">
    <source>
        <dbReference type="Proteomes" id="UP001626550"/>
    </source>
</evidence>
<evidence type="ECO:0000313" key="2">
    <source>
        <dbReference type="EMBL" id="KAL3309625.1"/>
    </source>
</evidence>
<evidence type="ECO:0000256" key="1">
    <source>
        <dbReference type="SAM" id="MobiDB-lite"/>
    </source>
</evidence>
<feature type="compositionally biased region" description="Basic and acidic residues" evidence="1">
    <location>
        <begin position="173"/>
        <end position="199"/>
    </location>
</feature>
<reference evidence="2 3" key="1">
    <citation type="submission" date="2024-11" db="EMBL/GenBank/DDBJ databases">
        <title>Adaptive evolution of stress response genes in parasites aligns with host niche diversity.</title>
        <authorList>
            <person name="Hahn C."/>
            <person name="Resl P."/>
        </authorList>
    </citation>
    <scope>NUCLEOTIDE SEQUENCE [LARGE SCALE GENOMIC DNA]</scope>
    <source>
        <strain evidence="2">EGGRZ-B1_66</strain>
        <tissue evidence="2">Body</tissue>
    </source>
</reference>
<gene>
    <name evidence="2" type="ORF">Ciccas_011827</name>
</gene>
<dbReference type="EMBL" id="JBJKFK010003716">
    <property type="protein sequence ID" value="KAL3309625.1"/>
    <property type="molecule type" value="Genomic_DNA"/>
</dbReference>
<proteinExistence type="predicted"/>
<keyword evidence="3" id="KW-1185">Reference proteome</keyword>
<accession>A0ABD2PR15</accession>
<evidence type="ECO:0008006" key="4">
    <source>
        <dbReference type="Google" id="ProtNLM"/>
    </source>
</evidence>
<protein>
    <recommendedName>
        <fullName evidence="4">GIY-YIG domain-containing protein</fullName>
    </recommendedName>
</protein>
<feature type="region of interest" description="Disordered" evidence="1">
    <location>
        <begin position="153"/>
        <end position="199"/>
    </location>
</feature>
<dbReference type="AlphaFoldDB" id="A0ABD2PR15"/>
<feature type="non-terminal residue" evidence="2">
    <location>
        <position position="1"/>
    </location>
</feature>
<sequence length="199" mass="22462">FLPFKGDAEAVKVKDKLKNAIHRRMRFCFRTNKLFNLGTKDRLSKGLTSGVVYEFRCACGANYVGQTTRRLEDQEREHLAGRKSAVGEHLEGCEAEANTSNFSVLYEAKGCNFQSIIELVRAEALLINNRTPTLCKQREENKIKLALPWNQVLDPPRKHDATLRPKNVQTKENNAEKDEGNPDVEGKGPDPADRTKAHN</sequence>
<dbReference type="Proteomes" id="UP001626550">
    <property type="component" value="Unassembled WGS sequence"/>
</dbReference>